<reference evidence="12" key="1">
    <citation type="submission" date="2022-08" db="EMBL/GenBank/DDBJ databases">
        <title>Novel sulfate-reducing endosymbionts in the free-living metamonad Anaeramoeba.</title>
        <authorList>
            <person name="Jerlstrom-Hultqvist J."/>
            <person name="Cepicka I."/>
            <person name="Gallot-Lavallee L."/>
            <person name="Salas-Leiva D."/>
            <person name="Curtis B.A."/>
            <person name="Zahonova K."/>
            <person name="Pipaliya S."/>
            <person name="Dacks J."/>
            <person name="Roger A.J."/>
        </authorList>
    </citation>
    <scope>NUCLEOTIDE SEQUENCE</scope>
    <source>
        <strain evidence="12">Schooner1</strain>
    </source>
</reference>
<dbReference type="EMBL" id="JANTQA010000015">
    <property type="protein sequence ID" value="KAJ3447879.1"/>
    <property type="molecule type" value="Genomic_DNA"/>
</dbReference>
<dbReference type="InterPro" id="IPR055359">
    <property type="entry name" value="Nip7_N_euk"/>
</dbReference>
<dbReference type="Proteomes" id="UP001150062">
    <property type="component" value="Unassembled WGS sequence"/>
</dbReference>
<comment type="function">
    <text evidence="6">Required for proper 27S pre-rRNA processing and 60S ribosome subunit assembly.</text>
</comment>
<dbReference type="FunFam" id="3.10.450.220:FF:000001">
    <property type="entry name" value="60S ribosome subunit biogenesis protein NIP7 homolog"/>
    <property type="match status" value="1"/>
</dbReference>
<dbReference type="PIRSF" id="PIRSF017190">
    <property type="entry name" value="Rbsml_synth_fac_NIP7"/>
    <property type="match status" value="1"/>
</dbReference>
<proteinExistence type="inferred from homology"/>
<evidence type="ECO:0000313" key="16">
    <source>
        <dbReference type="Proteomes" id="UP001150062"/>
    </source>
</evidence>
<gene>
    <name evidence="11" type="ORF">M0812_00352</name>
    <name evidence="10" type="ORF">M0812_11616</name>
    <name evidence="9" type="ORF">M0812_14738</name>
    <name evidence="8" type="ORF">M0812_18934</name>
    <name evidence="13" type="ORF">M0813_18262</name>
    <name evidence="14" type="ORF">M0813_18507</name>
    <name evidence="12" type="ORF">M0813_19254</name>
</gene>
<keyword evidence="3 6" id="KW-0690">Ribosome biogenesis</keyword>
<organism evidence="11 15">
    <name type="scientific">Anaeramoeba flamelloides</name>
    <dbReference type="NCBI Taxonomy" id="1746091"/>
    <lineage>
        <taxon>Eukaryota</taxon>
        <taxon>Metamonada</taxon>
        <taxon>Anaeramoebidae</taxon>
        <taxon>Anaeramoeba</taxon>
    </lineage>
</organism>
<evidence type="ECO:0000313" key="12">
    <source>
        <dbReference type="EMBL" id="KAJ6246587.1"/>
    </source>
</evidence>
<dbReference type="CDD" id="cd21151">
    <property type="entry name" value="PUA_Nip7-like"/>
    <property type="match status" value="1"/>
</dbReference>
<evidence type="ECO:0000256" key="1">
    <source>
        <dbReference type="ARBA" id="ARBA00004604"/>
    </source>
</evidence>
<comment type="similarity">
    <text evidence="2 6">Belongs to the NIP7 family.</text>
</comment>
<dbReference type="InterPro" id="IPR016686">
    <property type="entry name" value="Ribosomal_synth_fac_NIP7"/>
</dbReference>
<reference evidence="11" key="2">
    <citation type="submission" date="2022-08" db="EMBL/GenBank/DDBJ databases">
        <title>Novel sulphate-reducing endosymbionts in the free-living metamonad Anaeramoeba.</title>
        <authorList>
            <person name="Jerlstrom-Hultqvist J."/>
            <person name="Cepicka I."/>
            <person name="Gallot-Lavallee L."/>
            <person name="Salas-Leiva D."/>
            <person name="Curtis B.A."/>
            <person name="Zahonova K."/>
            <person name="Pipaliya S."/>
            <person name="Dacks J."/>
            <person name="Roger A.J."/>
        </authorList>
    </citation>
    <scope>NUCLEOTIDE SEQUENCE</scope>
    <source>
        <strain evidence="11">Busselton2</strain>
    </source>
</reference>
<dbReference type="PROSITE" id="PS50890">
    <property type="entry name" value="PUA"/>
    <property type="match status" value="1"/>
</dbReference>
<accession>A0AAV8A6L8</accession>
<evidence type="ECO:0000313" key="10">
    <source>
        <dbReference type="EMBL" id="KAJ3445729.1"/>
    </source>
</evidence>
<evidence type="ECO:0000313" key="8">
    <source>
        <dbReference type="EMBL" id="KAJ3436867.1"/>
    </source>
</evidence>
<evidence type="ECO:0000313" key="14">
    <source>
        <dbReference type="EMBL" id="KAJ6247872.1"/>
    </source>
</evidence>
<dbReference type="PANTHER" id="PTHR23415">
    <property type="entry name" value="CYCLIN-DEPENDENT KINASES REGULATORY SUBUNIT/60S RIBOSOME SUBUNIT BIOGENESIS PROTEIN NIP7"/>
    <property type="match status" value="1"/>
</dbReference>
<dbReference type="Proteomes" id="UP001146793">
    <property type="component" value="Unassembled WGS sequence"/>
</dbReference>
<evidence type="ECO:0000259" key="7">
    <source>
        <dbReference type="SMART" id="SM00359"/>
    </source>
</evidence>
<protein>
    <recommendedName>
        <fullName evidence="6">60S ribosome subunit biogenesis protein NIP7 homolog</fullName>
    </recommendedName>
</protein>
<dbReference type="FunFam" id="2.30.130.10:FF:000002">
    <property type="entry name" value="60S ribosome subunit biogenesis protein NIP7 homolog"/>
    <property type="match status" value="1"/>
</dbReference>
<dbReference type="AlphaFoldDB" id="A0AAV8A6L8"/>
<feature type="domain" description="PUA" evidence="7">
    <location>
        <begin position="95"/>
        <end position="170"/>
    </location>
</feature>
<dbReference type="EMBL" id="JAOAOG010000133">
    <property type="protein sequence ID" value="KAJ6246587.1"/>
    <property type="molecule type" value="Genomic_DNA"/>
</dbReference>
<evidence type="ECO:0000313" key="13">
    <source>
        <dbReference type="EMBL" id="KAJ6247628.1"/>
    </source>
</evidence>
<sequence length="180" mass="21073">MRPLTKEETKIFFEKLSEYIGKNIKRLLKRSDETYIFRLHRERVYYVKESLMRKASAFSRKKLVSFGTCFGKFTKSKKFRLRITCLDLLSQYALYKVWVKPSAELSFLYGNHILKAGLGRISENTPQYQGVVVFSMSDIPLGFGRVARSTFECRNLEPEAIVCFHQEDIGQYLREEATLI</sequence>
<dbReference type="InterPro" id="IPR015947">
    <property type="entry name" value="PUA-like_sf"/>
</dbReference>
<dbReference type="InterPro" id="IPR036974">
    <property type="entry name" value="PUA_sf"/>
</dbReference>
<evidence type="ECO:0000313" key="9">
    <source>
        <dbReference type="EMBL" id="KAJ3438725.1"/>
    </source>
</evidence>
<keyword evidence="16" id="KW-1185">Reference proteome</keyword>
<dbReference type="EMBL" id="JAOAOG010000122">
    <property type="protein sequence ID" value="KAJ6247872.1"/>
    <property type="molecule type" value="Genomic_DNA"/>
</dbReference>
<comment type="subcellular location">
    <subcellularLocation>
        <location evidence="1">Nucleus</location>
        <location evidence="1">Nucleolus</location>
    </subcellularLocation>
</comment>
<dbReference type="SMART" id="SM00359">
    <property type="entry name" value="PUA"/>
    <property type="match status" value="1"/>
</dbReference>
<dbReference type="InterPro" id="IPR005155">
    <property type="entry name" value="UPF0113_PUA"/>
</dbReference>
<dbReference type="GO" id="GO:0003723">
    <property type="term" value="F:RNA binding"/>
    <property type="evidence" value="ECO:0007669"/>
    <property type="project" value="UniProtKB-KW"/>
</dbReference>
<comment type="caution">
    <text evidence="11">The sequence shown here is derived from an EMBL/GenBank/DDBJ whole genome shotgun (WGS) entry which is preliminary data.</text>
</comment>
<keyword evidence="4 6" id="KW-0694">RNA-binding</keyword>
<dbReference type="EMBL" id="JANTQA010000032">
    <property type="protein sequence ID" value="KAJ3438725.1"/>
    <property type="molecule type" value="Genomic_DNA"/>
</dbReference>
<dbReference type="GO" id="GO:0005730">
    <property type="term" value="C:nucleolus"/>
    <property type="evidence" value="ECO:0007669"/>
    <property type="project" value="UniProtKB-SubCell"/>
</dbReference>
<name>A0AAV8A6L8_9EUKA</name>
<dbReference type="SUPFAM" id="SSF88802">
    <property type="entry name" value="Pre-PUA domain"/>
    <property type="match status" value="1"/>
</dbReference>
<dbReference type="Pfam" id="PF03657">
    <property type="entry name" value="UPF0113"/>
    <property type="match status" value="1"/>
</dbReference>
<comment type="subunit">
    <text evidence="6">Interacts with pre-ribosome complex.</text>
</comment>
<dbReference type="SUPFAM" id="SSF88697">
    <property type="entry name" value="PUA domain-like"/>
    <property type="match status" value="1"/>
</dbReference>
<evidence type="ECO:0000256" key="6">
    <source>
        <dbReference type="PIRNR" id="PIRNR017190"/>
    </source>
</evidence>
<dbReference type="Gene3D" id="3.10.450.220">
    <property type="match status" value="1"/>
</dbReference>
<keyword evidence="5 6" id="KW-0539">Nucleus</keyword>
<evidence type="ECO:0000313" key="11">
    <source>
        <dbReference type="EMBL" id="KAJ3447879.1"/>
    </source>
</evidence>
<dbReference type="InterPro" id="IPR040598">
    <property type="entry name" value="NIP7_N"/>
</dbReference>
<evidence type="ECO:0000256" key="4">
    <source>
        <dbReference type="ARBA" id="ARBA00022884"/>
    </source>
</evidence>
<evidence type="ECO:0000256" key="3">
    <source>
        <dbReference type="ARBA" id="ARBA00022517"/>
    </source>
</evidence>
<dbReference type="EMBL" id="JANTQA010000023">
    <property type="protein sequence ID" value="KAJ3445729.1"/>
    <property type="molecule type" value="Genomic_DNA"/>
</dbReference>
<dbReference type="GO" id="GO:0042255">
    <property type="term" value="P:ribosome assembly"/>
    <property type="evidence" value="ECO:0007669"/>
    <property type="project" value="InterPro"/>
</dbReference>
<dbReference type="EMBL" id="JAOAOG010000122">
    <property type="protein sequence ID" value="KAJ6247628.1"/>
    <property type="molecule type" value="Genomic_DNA"/>
</dbReference>
<dbReference type="Gene3D" id="2.30.130.10">
    <property type="entry name" value="PUA domain"/>
    <property type="match status" value="1"/>
</dbReference>
<dbReference type="CDD" id="cd21146">
    <property type="entry name" value="Nip7_N_euk"/>
    <property type="match status" value="1"/>
</dbReference>
<dbReference type="InterPro" id="IPR002478">
    <property type="entry name" value="PUA"/>
</dbReference>
<dbReference type="Pfam" id="PF17833">
    <property type="entry name" value="pre-PUA_NIP7"/>
    <property type="match status" value="1"/>
</dbReference>
<evidence type="ECO:0000313" key="15">
    <source>
        <dbReference type="Proteomes" id="UP001146793"/>
    </source>
</evidence>
<dbReference type="EMBL" id="JANTQA010000036">
    <property type="protein sequence ID" value="KAJ3436867.1"/>
    <property type="molecule type" value="Genomic_DNA"/>
</dbReference>
<evidence type="ECO:0000256" key="2">
    <source>
        <dbReference type="ARBA" id="ARBA00009895"/>
    </source>
</evidence>
<evidence type="ECO:0000256" key="5">
    <source>
        <dbReference type="ARBA" id="ARBA00023242"/>
    </source>
</evidence>